<dbReference type="SUPFAM" id="SSF54909">
    <property type="entry name" value="Dimeric alpha+beta barrel"/>
    <property type="match status" value="1"/>
</dbReference>
<dbReference type="InterPro" id="IPR011008">
    <property type="entry name" value="Dimeric_a/b-barrel"/>
</dbReference>
<comment type="caution">
    <text evidence="2">The sequence shown here is derived from an EMBL/GenBank/DDBJ whole genome shotgun (WGS) entry which is preliminary data.</text>
</comment>
<evidence type="ECO:0000313" key="2">
    <source>
        <dbReference type="EMBL" id="EXB07073.1"/>
    </source>
</evidence>
<keyword evidence="2" id="KW-0503">Monooxygenase</keyword>
<dbReference type="PATRIC" id="fig|1310613.3.peg.661"/>
<reference evidence="2 3" key="1">
    <citation type="submission" date="2014-02" db="EMBL/GenBank/DDBJ databases">
        <title>Comparative genomics and transcriptomics to identify genetic mechanisms underlying the emergence of carbapenem resistant Acinetobacter baumannii (CRAb).</title>
        <authorList>
            <person name="Harris A.D."/>
            <person name="Johnson K.J."/>
            <person name="George J."/>
            <person name="Shefchek K."/>
            <person name="Daugherty S.C."/>
            <person name="Parankush S."/>
            <person name="Sadzewicz L."/>
            <person name="Tallon L."/>
            <person name="Sengamalay N."/>
            <person name="Hazen T.H."/>
            <person name="Rasko D.A."/>
        </authorList>
    </citation>
    <scope>NUCLEOTIDE SEQUENCE [LARGE SCALE GENOMIC DNA]</scope>
    <source>
        <strain evidence="2 3">1295743</strain>
    </source>
</reference>
<dbReference type="GO" id="GO:0004497">
    <property type="term" value="F:monooxygenase activity"/>
    <property type="evidence" value="ECO:0007669"/>
    <property type="project" value="UniProtKB-KW"/>
</dbReference>
<sequence length="103" mass="12253">MIIEHVHLKIKSGQSEAFLKAFEQAKHIVSLMEGFNAVQLIKHATDPHHYILMIFWDEIENHTEGFRKSEAYQEWKKLLHPFYDPMPTVEYYEPSILLKKNDI</sequence>
<feature type="domain" description="ABM" evidence="1">
    <location>
        <begin position="2"/>
        <end position="91"/>
    </location>
</feature>
<name>A0A009ITC6_ACIB9</name>
<accession>A0A009ITC6</accession>
<evidence type="ECO:0000313" key="3">
    <source>
        <dbReference type="Proteomes" id="UP000020595"/>
    </source>
</evidence>
<dbReference type="EMBL" id="JEWH01000005">
    <property type="protein sequence ID" value="EXB07073.1"/>
    <property type="molecule type" value="Genomic_DNA"/>
</dbReference>
<dbReference type="RefSeq" id="WP_004742125.1">
    <property type="nucleotide sequence ID" value="NZ_JEWH01000005.1"/>
</dbReference>
<dbReference type="PROSITE" id="PS51725">
    <property type="entry name" value="ABM"/>
    <property type="match status" value="1"/>
</dbReference>
<dbReference type="Gene3D" id="3.30.70.100">
    <property type="match status" value="1"/>
</dbReference>
<dbReference type="Proteomes" id="UP000020595">
    <property type="component" value="Unassembled WGS sequence"/>
</dbReference>
<protein>
    <submittedName>
        <fullName evidence="2">Antibiotic biosynthesis monooxygenase family protein</fullName>
    </submittedName>
</protein>
<proteinExistence type="predicted"/>
<dbReference type="AlphaFoldDB" id="A0A009ITC6"/>
<keyword evidence="2" id="KW-0560">Oxidoreductase</keyword>
<evidence type="ECO:0000259" key="1">
    <source>
        <dbReference type="PROSITE" id="PS51725"/>
    </source>
</evidence>
<organism evidence="2 3">
    <name type="scientific">Acinetobacter baumannii (strain 1295743)</name>
    <dbReference type="NCBI Taxonomy" id="1310613"/>
    <lineage>
        <taxon>Bacteria</taxon>
        <taxon>Pseudomonadati</taxon>
        <taxon>Pseudomonadota</taxon>
        <taxon>Gammaproteobacteria</taxon>
        <taxon>Moraxellales</taxon>
        <taxon>Moraxellaceae</taxon>
        <taxon>Acinetobacter</taxon>
        <taxon>Acinetobacter calcoaceticus/baumannii complex</taxon>
    </lineage>
</organism>
<dbReference type="InterPro" id="IPR007138">
    <property type="entry name" value="ABM_dom"/>
</dbReference>
<gene>
    <name evidence="2" type="ORF">J512_0693</name>
</gene>
<dbReference type="Pfam" id="PF03992">
    <property type="entry name" value="ABM"/>
    <property type="match status" value="1"/>
</dbReference>